<dbReference type="SFLD" id="SFLDS00029">
    <property type="entry name" value="Radical_SAM"/>
    <property type="match status" value="1"/>
</dbReference>
<dbReference type="Pfam" id="PF04055">
    <property type="entry name" value="Radical_SAM"/>
    <property type="match status" value="1"/>
</dbReference>
<dbReference type="EMBL" id="FOHU01000004">
    <property type="protein sequence ID" value="SET09009.1"/>
    <property type="molecule type" value="Genomic_DNA"/>
</dbReference>
<evidence type="ECO:0000313" key="5">
    <source>
        <dbReference type="EMBL" id="SET09009.1"/>
    </source>
</evidence>
<dbReference type="GO" id="GO:0016829">
    <property type="term" value="F:lyase activity"/>
    <property type="evidence" value="ECO:0007669"/>
    <property type="project" value="UniProtKB-KW"/>
</dbReference>
<evidence type="ECO:0000256" key="2">
    <source>
        <dbReference type="ARBA" id="ARBA00023004"/>
    </source>
</evidence>
<proteinExistence type="predicted"/>
<name>A0A1I0BPP3_9FIRM</name>
<dbReference type="PANTHER" id="PTHR43432:SF5">
    <property type="entry name" value="ELP3_MIAA_NIFB-LIKE RADICAL SAM CORE DOMAIN-CONTAINING PROTEIN"/>
    <property type="match status" value="1"/>
</dbReference>
<keyword evidence="3" id="KW-0411">Iron-sulfur</keyword>
<keyword evidence="6" id="KW-1185">Reference proteome</keyword>
<organism evidence="5 6">
    <name type="scientific">Natronincola peptidivorans</name>
    <dbReference type="NCBI Taxonomy" id="426128"/>
    <lineage>
        <taxon>Bacteria</taxon>
        <taxon>Bacillati</taxon>
        <taxon>Bacillota</taxon>
        <taxon>Clostridia</taxon>
        <taxon>Peptostreptococcales</taxon>
        <taxon>Natronincolaceae</taxon>
        <taxon>Natronincola</taxon>
    </lineage>
</organism>
<dbReference type="CDD" id="cd01335">
    <property type="entry name" value="Radical_SAM"/>
    <property type="match status" value="1"/>
</dbReference>
<keyword evidence="5" id="KW-0456">Lyase</keyword>
<dbReference type="InterPro" id="IPR058240">
    <property type="entry name" value="rSAM_sf"/>
</dbReference>
<sequence length="299" mass="34969">MANYREMQCSIALKKLKRKIPFSWDLNIYRGCEHGCKYCYAMYSHQYLDSQQYFSDIYVKINIIEELEKQLSSSSWEREVVNIGGVTDSYQIIEAQYKLMPDILRLMIKYKTPCIISTKSDLILRDYDLIAELANITYVNVAATITCMNEDIRRKLEPNGVESVKRFRMLKEFAKTNASTGLHFMPIIPYLTDDRDNVNSLYSHARECQVDYVLPGTLYLRGKTRVVFLDFIKREFPNLHEPLQTLYKTGGASKEYKDKLYVMVNELKAKYNLSSSYSKPMKDKLMQSDNIQLSLFNNK</sequence>
<dbReference type="SFLD" id="SFLDG01084">
    <property type="entry name" value="Uncharacterised_Radical_SAM_Su"/>
    <property type="match status" value="1"/>
</dbReference>
<keyword evidence="2" id="KW-0408">Iron</keyword>
<dbReference type="Proteomes" id="UP000199568">
    <property type="component" value="Unassembled WGS sequence"/>
</dbReference>
<gene>
    <name evidence="5" type="ORF">SAMN05660297_01369</name>
</gene>
<evidence type="ECO:0000313" key="6">
    <source>
        <dbReference type="Proteomes" id="UP000199568"/>
    </source>
</evidence>
<keyword evidence="1" id="KW-0479">Metal-binding</keyword>
<dbReference type="PANTHER" id="PTHR43432">
    <property type="entry name" value="SLR0285 PROTEIN"/>
    <property type="match status" value="1"/>
</dbReference>
<dbReference type="AlphaFoldDB" id="A0A1I0BPP3"/>
<evidence type="ECO:0000256" key="1">
    <source>
        <dbReference type="ARBA" id="ARBA00022723"/>
    </source>
</evidence>
<dbReference type="InterPro" id="IPR007197">
    <property type="entry name" value="rSAM"/>
</dbReference>
<dbReference type="Gene3D" id="3.80.30.30">
    <property type="match status" value="1"/>
</dbReference>
<dbReference type="GO" id="GO:0051536">
    <property type="term" value="F:iron-sulfur cluster binding"/>
    <property type="evidence" value="ECO:0007669"/>
    <property type="project" value="UniProtKB-KW"/>
</dbReference>
<dbReference type="GO" id="GO:0046872">
    <property type="term" value="F:metal ion binding"/>
    <property type="evidence" value="ECO:0007669"/>
    <property type="project" value="UniProtKB-KW"/>
</dbReference>
<evidence type="ECO:0000256" key="3">
    <source>
        <dbReference type="ARBA" id="ARBA00023014"/>
    </source>
</evidence>
<dbReference type="STRING" id="426128.SAMN05660297_01369"/>
<dbReference type="SUPFAM" id="SSF102114">
    <property type="entry name" value="Radical SAM enzymes"/>
    <property type="match status" value="1"/>
</dbReference>
<protein>
    <submittedName>
        <fullName evidence="5">DNA repair photolyase</fullName>
    </submittedName>
</protein>
<feature type="domain" description="Radical SAM core" evidence="4">
    <location>
        <begin position="27"/>
        <end position="194"/>
    </location>
</feature>
<dbReference type="OrthoDB" id="9785699at2"/>
<reference evidence="5 6" key="1">
    <citation type="submission" date="2016-10" db="EMBL/GenBank/DDBJ databases">
        <authorList>
            <person name="de Groot N.N."/>
        </authorList>
    </citation>
    <scope>NUCLEOTIDE SEQUENCE [LARGE SCALE GENOMIC DNA]</scope>
    <source>
        <strain evidence="5 6">DSM 18979</strain>
    </source>
</reference>
<accession>A0A1I0BPP3</accession>
<evidence type="ECO:0000259" key="4">
    <source>
        <dbReference type="Pfam" id="PF04055"/>
    </source>
</evidence>
<dbReference type="RefSeq" id="WP_090441266.1">
    <property type="nucleotide sequence ID" value="NZ_FOHU01000004.1"/>
</dbReference>
<dbReference type="InterPro" id="IPR040086">
    <property type="entry name" value="MJ0683-like"/>
</dbReference>